<dbReference type="GO" id="GO:0046656">
    <property type="term" value="P:folic acid biosynthetic process"/>
    <property type="evidence" value="ECO:0007669"/>
    <property type="project" value="UniProtKB-KW"/>
</dbReference>
<keyword evidence="8" id="KW-0289">Folate biosynthesis</keyword>
<evidence type="ECO:0000259" key="9">
    <source>
        <dbReference type="Pfam" id="PF01288"/>
    </source>
</evidence>
<dbReference type="NCBIfam" id="TIGR01498">
    <property type="entry name" value="folK"/>
    <property type="match status" value="1"/>
</dbReference>
<dbReference type="RefSeq" id="WP_257822692.1">
    <property type="nucleotide sequence ID" value="NZ_JABXYM010000001.1"/>
</dbReference>
<dbReference type="GO" id="GO:0016301">
    <property type="term" value="F:kinase activity"/>
    <property type="evidence" value="ECO:0007669"/>
    <property type="project" value="UniProtKB-KW"/>
</dbReference>
<dbReference type="Pfam" id="PF01288">
    <property type="entry name" value="HPPK"/>
    <property type="match status" value="1"/>
</dbReference>
<evidence type="ECO:0000256" key="2">
    <source>
        <dbReference type="ARBA" id="ARBA00005051"/>
    </source>
</evidence>
<evidence type="ECO:0000256" key="4">
    <source>
        <dbReference type="ARBA" id="ARBA00022679"/>
    </source>
</evidence>
<dbReference type="AlphaFoldDB" id="A0A9Q4B4X2"/>
<keyword evidence="7" id="KW-0067">ATP-binding</keyword>
<organism evidence="10 11">
    <name type="scientific">Salipaludibacillus agaradhaerens</name>
    <name type="common">Bacillus agaradhaerens</name>
    <dbReference type="NCBI Taxonomy" id="76935"/>
    <lineage>
        <taxon>Bacteria</taxon>
        <taxon>Bacillati</taxon>
        <taxon>Bacillota</taxon>
        <taxon>Bacilli</taxon>
        <taxon>Bacillales</taxon>
        <taxon>Bacillaceae</taxon>
    </lineage>
</organism>
<dbReference type="EC" id="2.7.6.3" evidence="3"/>
<keyword evidence="6" id="KW-0418">Kinase</keyword>
<keyword evidence="11" id="KW-1185">Reference proteome</keyword>
<dbReference type="GO" id="GO:0005524">
    <property type="term" value="F:ATP binding"/>
    <property type="evidence" value="ECO:0007669"/>
    <property type="project" value="UniProtKB-KW"/>
</dbReference>
<dbReference type="PANTHER" id="PTHR43071:SF1">
    <property type="entry name" value="2-AMINO-4-HYDROXY-6-HYDROXYMETHYLDIHYDROPTERIDINE PYROPHOSPHOKINASE"/>
    <property type="match status" value="1"/>
</dbReference>
<evidence type="ECO:0000256" key="7">
    <source>
        <dbReference type="ARBA" id="ARBA00022840"/>
    </source>
</evidence>
<gene>
    <name evidence="10" type="primary">folK</name>
    <name evidence="10" type="ORF">HXA33_17845</name>
</gene>
<dbReference type="Proteomes" id="UP001057753">
    <property type="component" value="Unassembled WGS sequence"/>
</dbReference>
<evidence type="ECO:0000256" key="6">
    <source>
        <dbReference type="ARBA" id="ARBA00022777"/>
    </source>
</evidence>
<evidence type="ECO:0000313" key="11">
    <source>
        <dbReference type="Proteomes" id="UP001057753"/>
    </source>
</evidence>
<evidence type="ECO:0000256" key="1">
    <source>
        <dbReference type="ARBA" id="ARBA00000198"/>
    </source>
</evidence>
<evidence type="ECO:0000256" key="5">
    <source>
        <dbReference type="ARBA" id="ARBA00022741"/>
    </source>
</evidence>
<evidence type="ECO:0000256" key="8">
    <source>
        <dbReference type="ARBA" id="ARBA00022909"/>
    </source>
</evidence>
<name>A0A9Q4B4X2_SALAG</name>
<evidence type="ECO:0000313" key="10">
    <source>
        <dbReference type="EMBL" id="MCR6098381.1"/>
    </source>
</evidence>
<dbReference type="PANTHER" id="PTHR43071">
    <property type="entry name" value="2-AMINO-4-HYDROXY-6-HYDROXYMETHYLDIHYDROPTERIDINE PYROPHOSPHOKINASE"/>
    <property type="match status" value="1"/>
</dbReference>
<dbReference type="InterPro" id="IPR035907">
    <property type="entry name" value="Hppk_sf"/>
</dbReference>
<accession>A0A9Q4B4X2</accession>
<keyword evidence="5" id="KW-0547">Nucleotide-binding</keyword>
<protein>
    <recommendedName>
        <fullName evidence="3">2-amino-4-hydroxy-6-hydroxymethyldihydropteridine diphosphokinase</fullName>
        <ecNumber evidence="3">2.7.6.3</ecNumber>
    </recommendedName>
</protein>
<evidence type="ECO:0000256" key="3">
    <source>
        <dbReference type="ARBA" id="ARBA00013253"/>
    </source>
</evidence>
<dbReference type="Gene3D" id="3.30.70.560">
    <property type="entry name" value="7,8-Dihydro-6-hydroxymethylpterin-pyrophosphokinase HPPK"/>
    <property type="match status" value="1"/>
</dbReference>
<proteinExistence type="predicted"/>
<comment type="catalytic activity">
    <reaction evidence="1">
        <text>6-hydroxymethyl-7,8-dihydropterin + ATP = (7,8-dihydropterin-6-yl)methyl diphosphate + AMP + H(+)</text>
        <dbReference type="Rhea" id="RHEA:11412"/>
        <dbReference type="ChEBI" id="CHEBI:15378"/>
        <dbReference type="ChEBI" id="CHEBI:30616"/>
        <dbReference type="ChEBI" id="CHEBI:44841"/>
        <dbReference type="ChEBI" id="CHEBI:72950"/>
        <dbReference type="ChEBI" id="CHEBI:456215"/>
        <dbReference type="EC" id="2.7.6.3"/>
    </reaction>
</comment>
<sequence>MLGNKKVYIALGSNDGDREVHLKKAVSRLNECPSIHVIKCSSIFETEPVGVTDQPSFLNMVVKIQTSLSPLELLKITQKIEETGGRVRQERWGQRTIDLDILLYNEENIKLESLQIPHPRMFERGFVLIPLQEIEPCLRLKEERTIDEYVNQLTDKEGVRKWKSSFGGEEYGPFVN</sequence>
<keyword evidence="4 10" id="KW-0808">Transferase</keyword>
<feature type="domain" description="7,8-dihydro-6-hydroxymethylpterin-pyrophosphokinase" evidence="9">
    <location>
        <begin position="8"/>
        <end position="136"/>
    </location>
</feature>
<comment type="pathway">
    <text evidence="2">Cofactor biosynthesis; tetrahydrofolate biosynthesis; 2-amino-4-hydroxy-6-hydroxymethyl-7,8-dihydropteridine diphosphate from 7,8-dihydroneopterin triphosphate: step 4/4.</text>
</comment>
<dbReference type="EMBL" id="JABXYM010000001">
    <property type="protein sequence ID" value="MCR6098381.1"/>
    <property type="molecule type" value="Genomic_DNA"/>
</dbReference>
<dbReference type="CDD" id="cd00483">
    <property type="entry name" value="HPPK"/>
    <property type="match status" value="1"/>
</dbReference>
<reference evidence="10" key="1">
    <citation type="submission" date="2020-06" db="EMBL/GenBank/DDBJ databases">
        <title>Insight into the genomes of haloalkaliphilic bacilli from Kenyan soda lakes.</title>
        <authorList>
            <person name="Mwirichia R."/>
            <person name="Villamizar G.C."/>
            <person name="Poehlein A."/>
            <person name="Mugweru J."/>
            <person name="Kipnyargis A."/>
            <person name="Kiplimo D."/>
            <person name="Orwa P."/>
            <person name="Daniel R."/>
        </authorList>
    </citation>
    <scope>NUCLEOTIDE SEQUENCE</scope>
    <source>
        <strain evidence="10">B1096_S55</strain>
    </source>
</reference>
<dbReference type="SUPFAM" id="SSF55083">
    <property type="entry name" value="6-hydroxymethyl-7,8-dihydropterin pyrophosphokinase, HPPK"/>
    <property type="match status" value="1"/>
</dbReference>
<comment type="caution">
    <text evidence="10">The sequence shown here is derived from an EMBL/GenBank/DDBJ whole genome shotgun (WGS) entry which is preliminary data.</text>
</comment>
<dbReference type="GO" id="GO:0003848">
    <property type="term" value="F:2-amino-4-hydroxy-6-hydroxymethyldihydropteridine diphosphokinase activity"/>
    <property type="evidence" value="ECO:0007669"/>
    <property type="project" value="UniProtKB-EC"/>
</dbReference>
<dbReference type="InterPro" id="IPR000550">
    <property type="entry name" value="Hppk"/>
</dbReference>